<feature type="region of interest" description="Disordered" evidence="1">
    <location>
        <begin position="107"/>
        <end position="134"/>
    </location>
</feature>
<sequence>MVVFEVASEKLLRDLIKEHKTNSPAFRKQVHVIMRASYSRHYRRIVPELLDMLEFHSNNELYQPVIRAIQLVKEYVCSPRQYYPDHEMIPLKEVVAPKWSEFVVDKDEERRSPLASRRSSHSRSRATLPVSNRK</sequence>
<dbReference type="EMBL" id="BIXY01000082">
    <property type="protein sequence ID" value="GCF10761.1"/>
    <property type="molecule type" value="Genomic_DNA"/>
</dbReference>
<dbReference type="OrthoDB" id="439603at2"/>
<comment type="caution">
    <text evidence="2">The sequence shown here is derived from an EMBL/GenBank/DDBJ whole genome shotgun (WGS) entry which is preliminary data.</text>
</comment>
<evidence type="ECO:0000313" key="2">
    <source>
        <dbReference type="EMBL" id="GCF10761.1"/>
    </source>
</evidence>
<gene>
    <name evidence="2" type="ORF">KDI_43250</name>
</gene>
<proteinExistence type="predicted"/>
<organism evidence="2 3">
    <name type="scientific">Dictyobacter arantiisoli</name>
    <dbReference type="NCBI Taxonomy" id="2014874"/>
    <lineage>
        <taxon>Bacteria</taxon>
        <taxon>Bacillati</taxon>
        <taxon>Chloroflexota</taxon>
        <taxon>Ktedonobacteria</taxon>
        <taxon>Ktedonobacterales</taxon>
        <taxon>Dictyobacteraceae</taxon>
        <taxon>Dictyobacter</taxon>
    </lineage>
</organism>
<name>A0A5A5TGQ9_9CHLR</name>
<evidence type="ECO:0000256" key="1">
    <source>
        <dbReference type="SAM" id="MobiDB-lite"/>
    </source>
</evidence>
<protein>
    <submittedName>
        <fullName evidence="2">Uncharacterized protein</fullName>
    </submittedName>
</protein>
<dbReference type="Proteomes" id="UP000322530">
    <property type="component" value="Unassembled WGS sequence"/>
</dbReference>
<dbReference type="AlphaFoldDB" id="A0A5A5TGQ9"/>
<accession>A0A5A5TGQ9</accession>
<reference evidence="2 3" key="1">
    <citation type="submission" date="2019-01" db="EMBL/GenBank/DDBJ databases">
        <title>Draft genome sequence of Dictyobacter sp. Uno17.</title>
        <authorList>
            <person name="Wang C.M."/>
            <person name="Zheng Y."/>
            <person name="Sakai Y."/>
            <person name="Abe K."/>
            <person name="Yokota A."/>
            <person name="Yabe S."/>
        </authorList>
    </citation>
    <scope>NUCLEOTIDE SEQUENCE [LARGE SCALE GENOMIC DNA]</scope>
    <source>
        <strain evidence="2 3">Uno17</strain>
    </source>
</reference>
<keyword evidence="3" id="KW-1185">Reference proteome</keyword>
<evidence type="ECO:0000313" key="3">
    <source>
        <dbReference type="Proteomes" id="UP000322530"/>
    </source>
</evidence>